<name>A0A1I8FN29_9PLAT</name>
<reference evidence="3" key="1">
    <citation type="submission" date="2016-11" db="UniProtKB">
        <authorList>
            <consortium name="WormBaseParasite"/>
        </authorList>
    </citation>
    <scope>IDENTIFICATION</scope>
</reference>
<dbReference type="PANTHER" id="PTHR19444">
    <property type="entry name" value="UNC-93 RELATED"/>
    <property type="match status" value="1"/>
</dbReference>
<dbReference type="Proteomes" id="UP000095280">
    <property type="component" value="Unplaced"/>
</dbReference>
<dbReference type="InterPro" id="IPR051951">
    <property type="entry name" value="UNC-93_regulatory"/>
</dbReference>
<organism evidence="2 3">
    <name type="scientific">Macrostomum lignano</name>
    <dbReference type="NCBI Taxonomy" id="282301"/>
    <lineage>
        <taxon>Eukaryota</taxon>
        <taxon>Metazoa</taxon>
        <taxon>Spiralia</taxon>
        <taxon>Lophotrochozoa</taxon>
        <taxon>Platyhelminthes</taxon>
        <taxon>Rhabditophora</taxon>
        <taxon>Macrostomorpha</taxon>
        <taxon>Macrostomida</taxon>
        <taxon>Macrostomidae</taxon>
        <taxon>Macrostomum</taxon>
    </lineage>
</organism>
<evidence type="ECO:0000313" key="3">
    <source>
        <dbReference type="WBParaSite" id="maker-unitig_39708-snap-gene-0.2-mRNA-1"/>
    </source>
</evidence>
<accession>A0A1I8FN29</accession>
<dbReference type="PANTHER" id="PTHR19444:SF13">
    <property type="entry name" value="PROTEIN UNC-93 HOMOLOG A"/>
    <property type="match status" value="1"/>
</dbReference>
<evidence type="ECO:0000256" key="1">
    <source>
        <dbReference type="ARBA" id="ARBA00009172"/>
    </source>
</evidence>
<evidence type="ECO:0000313" key="2">
    <source>
        <dbReference type="Proteomes" id="UP000095280"/>
    </source>
</evidence>
<comment type="similarity">
    <text evidence="1">Belongs to the unc-93 family.</text>
</comment>
<keyword evidence="2" id="KW-1185">Reference proteome</keyword>
<protein>
    <submittedName>
        <fullName evidence="3">UNC93-like protein 2</fullName>
    </submittedName>
</protein>
<dbReference type="AlphaFoldDB" id="A0A1I8FN29"/>
<proteinExistence type="inferred from homology"/>
<dbReference type="WBParaSite" id="maker-unitig_39708-snap-gene-0.2-mRNA-1">
    <property type="protein sequence ID" value="maker-unitig_39708-snap-gene-0.2-mRNA-1"/>
    <property type="gene ID" value="maker-unitig_39708-snap-gene-0.2"/>
</dbReference>
<sequence length="138" mass="14886">APSTAQQGLGNGQLSVVYASVLFSSLVLANPLVETIGPPKHCLSFAMLGYMSYIAFNAYPSFYNTDSPASMIVGLCSAPLWASMAAYVWGNLISYLTLRTENRPVNASSGSKFKCRTPVRQQFLSERLGIGISYCQAD</sequence>